<proteinExistence type="predicted"/>
<feature type="compositionally biased region" description="Pro residues" evidence="2">
    <location>
        <begin position="252"/>
        <end position="262"/>
    </location>
</feature>
<reference evidence="3 4" key="1">
    <citation type="journal article" date="2017" name="Nat. Commun.">
        <title>Genome assembly with in vitro proximity ligation data and whole-genome triplication in lettuce.</title>
        <authorList>
            <person name="Reyes-Chin-Wo S."/>
            <person name="Wang Z."/>
            <person name="Yang X."/>
            <person name="Kozik A."/>
            <person name="Arikit S."/>
            <person name="Song C."/>
            <person name="Xia L."/>
            <person name="Froenicke L."/>
            <person name="Lavelle D.O."/>
            <person name="Truco M.J."/>
            <person name="Xia R."/>
            <person name="Zhu S."/>
            <person name="Xu C."/>
            <person name="Xu H."/>
            <person name="Xu X."/>
            <person name="Cox K."/>
            <person name="Korf I."/>
            <person name="Meyers B.C."/>
            <person name="Michelmore R.W."/>
        </authorList>
    </citation>
    <scope>NUCLEOTIDE SEQUENCE [LARGE SCALE GENOMIC DNA]</scope>
    <source>
        <strain evidence="4">cv. Salinas</strain>
        <tissue evidence="3">Seedlings</tissue>
    </source>
</reference>
<dbReference type="EMBL" id="NBSK02000007">
    <property type="protein sequence ID" value="KAJ0197850.1"/>
    <property type="molecule type" value="Genomic_DNA"/>
</dbReference>
<name>A0A9R1V3Z9_LACSA</name>
<evidence type="ECO:0000256" key="1">
    <source>
        <dbReference type="SAM" id="Coils"/>
    </source>
</evidence>
<keyword evidence="4" id="KW-1185">Reference proteome</keyword>
<protein>
    <submittedName>
        <fullName evidence="3">Uncharacterized protein</fullName>
    </submittedName>
</protein>
<dbReference type="Proteomes" id="UP000235145">
    <property type="component" value="Unassembled WGS sequence"/>
</dbReference>
<feature type="coiled-coil region" evidence="1">
    <location>
        <begin position="302"/>
        <end position="329"/>
    </location>
</feature>
<gene>
    <name evidence="3" type="ORF">LSAT_V11C700361140</name>
</gene>
<feature type="region of interest" description="Disordered" evidence="2">
    <location>
        <begin position="238"/>
        <end position="282"/>
    </location>
</feature>
<organism evidence="3 4">
    <name type="scientific">Lactuca sativa</name>
    <name type="common">Garden lettuce</name>
    <dbReference type="NCBI Taxonomy" id="4236"/>
    <lineage>
        <taxon>Eukaryota</taxon>
        <taxon>Viridiplantae</taxon>
        <taxon>Streptophyta</taxon>
        <taxon>Embryophyta</taxon>
        <taxon>Tracheophyta</taxon>
        <taxon>Spermatophyta</taxon>
        <taxon>Magnoliopsida</taxon>
        <taxon>eudicotyledons</taxon>
        <taxon>Gunneridae</taxon>
        <taxon>Pentapetalae</taxon>
        <taxon>asterids</taxon>
        <taxon>campanulids</taxon>
        <taxon>Asterales</taxon>
        <taxon>Asteraceae</taxon>
        <taxon>Cichorioideae</taxon>
        <taxon>Cichorieae</taxon>
        <taxon>Lactucinae</taxon>
        <taxon>Lactuca</taxon>
    </lineage>
</organism>
<comment type="caution">
    <text evidence="3">The sequence shown here is derived from an EMBL/GenBank/DDBJ whole genome shotgun (WGS) entry which is preliminary data.</text>
</comment>
<keyword evidence="1" id="KW-0175">Coiled coil</keyword>
<dbReference type="AlphaFoldDB" id="A0A9R1V3Z9"/>
<evidence type="ECO:0000256" key="2">
    <source>
        <dbReference type="SAM" id="MobiDB-lite"/>
    </source>
</evidence>
<evidence type="ECO:0000313" key="4">
    <source>
        <dbReference type="Proteomes" id="UP000235145"/>
    </source>
</evidence>
<accession>A0A9R1V3Z9</accession>
<evidence type="ECO:0000313" key="3">
    <source>
        <dbReference type="EMBL" id="KAJ0197850.1"/>
    </source>
</evidence>
<sequence length="587" mass="65525">MEFDSFYNSPYRVQSYEHNDAPLTKKHLNELNAKLDTIMASSSSSNPNSKSAIQKMLDTFVKAHETSISRATAATTASTKAYIDATKKGAAELNASKVTNSITNLEEAFAAEKQNFVNLRHDIQKDNAALLSSLNESFTKLQDDLAMENSLMDELVSKTTQLKTKNLQLSQANNEVNQLRSERAVVNSCVSDGHAILLSVLEAHDPILTISARHCLVDKFRPALGMLSRIEGVSEAMVPSEQGGDGLTSSSQPPPMSQPPPTSQSGPKDKGKGPIVEDSDDEEEIIAEALNRKAREREIDLNAKIVKEAKERERRLKEAQDLLESKKTLFPFWTLEKLLKEAIDSPSTHWLELVVSLDCANTKDSQFDMPITRKAFVFHCFLPIAEVLHPDPKKIITVRVLKPQAARKFINVKLKVTRGSALSEHTFSLADLPNLNPHDWIVLHNILLANPVEYDPIIDHLKRLLVCYVLEVAKVDQEVTSVLRKNPSVLRVGSASDVNKMKMEKIDLVEDQKSMVTSQIWDRKSEVQGTIGNIKRRKAKAEEASGSKIVLFFFMYKDYSLLLHLFLEHMALRTLATAKTLGAISKF</sequence>